<name>A0ABQ8AXK8_BRANA</name>
<comment type="caution">
    <text evidence="1">The sequence shown here is derived from an EMBL/GenBank/DDBJ whole genome shotgun (WGS) entry which is preliminary data.</text>
</comment>
<organism evidence="1 2">
    <name type="scientific">Brassica napus</name>
    <name type="common">Rape</name>
    <dbReference type="NCBI Taxonomy" id="3708"/>
    <lineage>
        <taxon>Eukaryota</taxon>
        <taxon>Viridiplantae</taxon>
        <taxon>Streptophyta</taxon>
        <taxon>Embryophyta</taxon>
        <taxon>Tracheophyta</taxon>
        <taxon>Spermatophyta</taxon>
        <taxon>Magnoliopsida</taxon>
        <taxon>eudicotyledons</taxon>
        <taxon>Gunneridae</taxon>
        <taxon>Pentapetalae</taxon>
        <taxon>rosids</taxon>
        <taxon>malvids</taxon>
        <taxon>Brassicales</taxon>
        <taxon>Brassicaceae</taxon>
        <taxon>Brassiceae</taxon>
        <taxon>Brassica</taxon>
    </lineage>
</organism>
<sequence>MKILMVDSPGLVLLPSFSFIEESSSPLYLLYMTEDVLSPFLLSDHFSLSTILLSCVSVYTGPGDANESTCLSDFVVKTPLTHLSFGSNL</sequence>
<proteinExistence type="predicted"/>
<keyword evidence="2" id="KW-1185">Reference proteome</keyword>
<evidence type="ECO:0000313" key="1">
    <source>
        <dbReference type="EMBL" id="KAH0897252.1"/>
    </source>
</evidence>
<evidence type="ECO:0000313" key="2">
    <source>
        <dbReference type="Proteomes" id="UP000824890"/>
    </source>
</evidence>
<protein>
    <submittedName>
        <fullName evidence="1">Uncharacterized protein</fullName>
    </submittedName>
</protein>
<dbReference type="Proteomes" id="UP000824890">
    <property type="component" value="Unassembled WGS sequence"/>
</dbReference>
<reference evidence="1 2" key="1">
    <citation type="submission" date="2021-05" db="EMBL/GenBank/DDBJ databases">
        <title>Genome Assembly of Synthetic Allotetraploid Brassica napus Reveals Homoeologous Exchanges between Subgenomes.</title>
        <authorList>
            <person name="Davis J.T."/>
        </authorList>
    </citation>
    <scope>NUCLEOTIDE SEQUENCE [LARGE SCALE GENOMIC DNA]</scope>
    <source>
        <strain evidence="2">cv. Da-Ae</strain>
        <tissue evidence="1">Seedling</tissue>
    </source>
</reference>
<accession>A0ABQ8AXK8</accession>
<dbReference type="EMBL" id="JAGKQM010000012">
    <property type="protein sequence ID" value="KAH0897252.1"/>
    <property type="molecule type" value="Genomic_DNA"/>
</dbReference>
<gene>
    <name evidence="1" type="ORF">HID58_046820</name>
</gene>